<dbReference type="VEuPathDB" id="VectorBase:HLOH_060733"/>
<name>A0A9J6GQ23_HAELO</name>
<dbReference type="Proteomes" id="UP000821853">
    <property type="component" value="Unassembled WGS sequence"/>
</dbReference>
<dbReference type="PANTHER" id="PTHR33273:SF4">
    <property type="entry name" value="ENDONUCLEASE_EXONUCLEASE_PHOSPHATASE DOMAIN-CONTAINING PROTEIN"/>
    <property type="match status" value="1"/>
</dbReference>
<sequence>MRTTGHDRHALSAHASNGYICVTLTHKRQVISVIGAYIPPRADVDCTYLSSVVHTCPGPHIIVGDFNAPHPLWGSAATNKEGNDMADFIHDESFVSINDGSPTFCGPRSCLDLAIVSRTLSPSETW</sequence>
<keyword evidence="3" id="KW-1185">Reference proteome</keyword>
<dbReference type="Gene3D" id="3.60.10.10">
    <property type="entry name" value="Endonuclease/exonuclease/phosphatase"/>
    <property type="match status" value="1"/>
</dbReference>
<organism evidence="2 3">
    <name type="scientific">Haemaphysalis longicornis</name>
    <name type="common">Bush tick</name>
    <dbReference type="NCBI Taxonomy" id="44386"/>
    <lineage>
        <taxon>Eukaryota</taxon>
        <taxon>Metazoa</taxon>
        <taxon>Ecdysozoa</taxon>
        <taxon>Arthropoda</taxon>
        <taxon>Chelicerata</taxon>
        <taxon>Arachnida</taxon>
        <taxon>Acari</taxon>
        <taxon>Parasitiformes</taxon>
        <taxon>Ixodida</taxon>
        <taxon>Ixodoidea</taxon>
        <taxon>Ixodidae</taxon>
        <taxon>Haemaphysalinae</taxon>
        <taxon>Haemaphysalis</taxon>
    </lineage>
</organism>
<dbReference type="InterPro" id="IPR036691">
    <property type="entry name" value="Endo/exonu/phosph_ase_sf"/>
</dbReference>
<proteinExistence type="predicted"/>
<dbReference type="EMBL" id="JABSTR010000008">
    <property type="protein sequence ID" value="KAH9376695.1"/>
    <property type="molecule type" value="Genomic_DNA"/>
</dbReference>
<dbReference type="PANTHER" id="PTHR33273">
    <property type="entry name" value="DOMAIN-CONTAINING PROTEIN, PUTATIVE-RELATED"/>
    <property type="match status" value="1"/>
</dbReference>
<evidence type="ECO:0000259" key="1">
    <source>
        <dbReference type="Pfam" id="PF14529"/>
    </source>
</evidence>
<feature type="domain" description="Endonuclease/exonuclease/phosphatase" evidence="1">
    <location>
        <begin position="32"/>
        <end position="123"/>
    </location>
</feature>
<accession>A0A9J6GQ23</accession>
<dbReference type="InterPro" id="IPR005135">
    <property type="entry name" value="Endo/exonuclease/phosphatase"/>
</dbReference>
<reference evidence="2 3" key="1">
    <citation type="journal article" date="2020" name="Cell">
        <title>Large-Scale Comparative Analyses of Tick Genomes Elucidate Their Genetic Diversity and Vector Capacities.</title>
        <authorList>
            <consortium name="Tick Genome and Microbiome Consortium (TIGMIC)"/>
            <person name="Jia N."/>
            <person name="Wang J."/>
            <person name="Shi W."/>
            <person name="Du L."/>
            <person name="Sun Y."/>
            <person name="Zhan W."/>
            <person name="Jiang J.F."/>
            <person name="Wang Q."/>
            <person name="Zhang B."/>
            <person name="Ji P."/>
            <person name="Bell-Sakyi L."/>
            <person name="Cui X.M."/>
            <person name="Yuan T.T."/>
            <person name="Jiang B.G."/>
            <person name="Yang W.F."/>
            <person name="Lam T.T."/>
            <person name="Chang Q.C."/>
            <person name="Ding S.J."/>
            <person name="Wang X.J."/>
            <person name="Zhu J.G."/>
            <person name="Ruan X.D."/>
            <person name="Zhao L."/>
            <person name="Wei J.T."/>
            <person name="Ye R.Z."/>
            <person name="Que T.C."/>
            <person name="Du C.H."/>
            <person name="Zhou Y.H."/>
            <person name="Cheng J.X."/>
            <person name="Dai P.F."/>
            <person name="Guo W.B."/>
            <person name="Han X.H."/>
            <person name="Huang E.J."/>
            <person name="Li L.F."/>
            <person name="Wei W."/>
            <person name="Gao Y.C."/>
            <person name="Liu J.Z."/>
            <person name="Shao H.Z."/>
            <person name="Wang X."/>
            <person name="Wang C.C."/>
            <person name="Yang T.C."/>
            <person name="Huo Q.B."/>
            <person name="Li W."/>
            <person name="Chen H.Y."/>
            <person name="Chen S.E."/>
            <person name="Zhou L.G."/>
            <person name="Ni X.B."/>
            <person name="Tian J.H."/>
            <person name="Sheng Y."/>
            <person name="Liu T."/>
            <person name="Pan Y.S."/>
            <person name="Xia L.Y."/>
            <person name="Li J."/>
            <person name="Zhao F."/>
            <person name="Cao W.C."/>
        </authorList>
    </citation>
    <scope>NUCLEOTIDE SEQUENCE [LARGE SCALE GENOMIC DNA]</scope>
    <source>
        <strain evidence="2">HaeL-2018</strain>
    </source>
</reference>
<gene>
    <name evidence="2" type="ORF">HPB48_019183</name>
</gene>
<evidence type="ECO:0000313" key="3">
    <source>
        <dbReference type="Proteomes" id="UP000821853"/>
    </source>
</evidence>
<dbReference type="Pfam" id="PF14529">
    <property type="entry name" value="Exo_endo_phos_2"/>
    <property type="match status" value="1"/>
</dbReference>
<comment type="caution">
    <text evidence="2">The sequence shown here is derived from an EMBL/GenBank/DDBJ whole genome shotgun (WGS) entry which is preliminary data.</text>
</comment>
<dbReference type="OrthoDB" id="6428428at2759"/>
<dbReference type="GO" id="GO:0003824">
    <property type="term" value="F:catalytic activity"/>
    <property type="evidence" value="ECO:0007669"/>
    <property type="project" value="InterPro"/>
</dbReference>
<evidence type="ECO:0000313" key="2">
    <source>
        <dbReference type="EMBL" id="KAH9376695.1"/>
    </source>
</evidence>
<dbReference type="AlphaFoldDB" id="A0A9J6GQ23"/>
<dbReference type="SUPFAM" id="SSF56219">
    <property type="entry name" value="DNase I-like"/>
    <property type="match status" value="1"/>
</dbReference>
<protein>
    <recommendedName>
        <fullName evidence="1">Endonuclease/exonuclease/phosphatase domain-containing protein</fullName>
    </recommendedName>
</protein>
<dbReference type="OMA" id="EGNDMAD"/>